<accession>A0A1W2BKI6</accession>
<dbReference type="EMBL" id="FWXO01000004">
    <property type="protein sequence ID" value="SMC73507.1"/>
    <property type="molecule type" value="Genomic_DNA"/>
</dbReference>
<gene>
    <name evidence="1" type="ORF">SAMN05660703_2486</name>
</gene>
<dbReference type="STRING" id="504486.SAMN05660703_2486"/>
<sequence>MVFLRICALIILIGLVVACKQQEKQQLDLHDWNPIKVTVTAYNSLPSQTTQNKPNIAAWGDTLKPGMKVVAVSRDLMRKGLTYNTMVRIDTFPDTFIVKDKMHYRHRNKIDLYMGRDKKRALEWGKKKLVIFYATLKDTTNMEQIPDAATN</sequence>
<dbReference type="CDD" id="cd22784">
    <property type="entry name" value="DPBB_MltA_YuiC-like"/>
    <property type="match status" value="1"/>
</dbReference>
<name>A0A1W2BKI6_9FLAO</name>
<dbReference type="AlphaFoldDB" id="A0A1W2BKI6"/>
<dbReference type="PROSITE" id="PS51257">
    <property type="entry name" value="PROKAR_LIPOPROTEIN"/>
    <property type="match status" value="1"/>
</dbReference>
<protein>
    <submittedName>
        <fullName evidence="1">3D (Asp-Asp-Asp) domain-containing protein</fullName>
    </submittedName>
</protein>
<organism evidence="1 2">
    <name type="scientific">Cellulophaga tyrosinoxydans</name>
    <dbReference type="NCBI Taxonomy" id="504486"/>
    <lineage>
        <taxon>Bacteria</taxon>
        <taxon>Pseudomonadati</taxon>
        <taxon>Bacteroidota</taxon>
        <taxon>Flavobacteriia</taxon>
        <taxon>Flavobacteriales</taxon>
        <taxon>Flavobacteriaceae</taxon>
        <taxon>Cellulophaga</taxon>
    </lineage>
</organism>
<reference evidence="1 2" key="1">
    <citation type="submission" date="2017-04" db="EMBL/GenBank/DDBJ databases">
        <authorList>
            <person name="Afonso C.L."/>
            <person name="Miller P.J."/>
            <person name="Scott M.A."/>
            <person name="Spackman E."/>
            <person name="Goraichik I."/>
            <person name="Dimitrov K.M."/>
            <person name="Suarez D.L."/>
            <person name="Swayne D.E."/>
        </authorList>
    </citation>
    <scope>NUCLEOTIDE SEQUENCE [LARGE SCALE GENOMIC DNA]</scope>
    <source>
        <strain evidence="1 2">DSM 21164</strain>
    </source>
</reference>
<evidence type="ECO:0000313" key="1">
    <source>
        <dbReference type="EMBL" id="SMC73507.1"/>
    </source>
</evidence>
<proteinExistence type="predicted"/>
<dbReference type="OrthoDB" id="5624888at2"/>
<evidence type="ECO:0000313" key="2">
    <source>
        <dbReference type="Proteomes" id="UP000192360"/>
    </source>
</evidence>
<keyword evidence="2" id="KW-1185">Reference proteome</keyword>
<dbReference type="Proteomes" id="UP000192360">
    <property type="component" value="Unassembled WGS sequence"/>
</dbReference>